<proteinExistence type="predicted"/>
<dbReference type="EMBL" id="GBRH01275584">
    <property type="protein sequence ID" value="JAD22311.1"/>
    <property type="molecule type" value="Transcribed_RNA"/>
</dbReference>
<accession>A0A0A8Y812</accession>
<evidence type="ECO:0000313" key="1">
    <source>
        <dbReference type="EMBL" id="JAD22311.1"/>
    </source>
</evidence>
<organism evidence="1">
    <name type="scientific">Arundo donax</name>
    <name type="common">Giant reed</name>
    <name type="synonym">Donax arundinaceus</name>
    <dbReference type="NCBI Taxonomy" id="35708"/>
    <lineage>
        <taxon>Eukaryota</taxon>
        <taxon>Viridiplantae</taxon>
        <taxon>Streptophyta</taxon>
        <taxon>Embryophyta</taxon>
        <taxon>Tracheophyta</taxon>
        <taxon>Spermatophyta</taxon>
        <taxon>Magnoliopsida</taxon>
        <taxon>Liliopsida</taxon>
        <taxon>Poales</taxon>
        <taxon>Poaceae</taxon>
        <taxon>PACMAD clade</taxon>
        <taxon>Arundinoideae</taxon>
        <taxon>Arundineae</taxon>
        <taxon>Arundo</taxon>
    </lineage>
</organism>
<reference evidence="1" key="1">
    <citation type="submission" date="2014-09" db="EMBL/GenBank/DDBJ databases">
        <authorList>
            <person name="Magalhaes I.L.F."/>
            <person name="Oliveira U."/>
            <person name="Santos F.R."/>
            <person name="Vidigal T.H.D.A."/>
            <person name="Brescovit A.D."/>
            <person name="Santos A.J."/>
        </authorList>
    </citation>
    <scope>NUCLEOTIDE SEQUENCE</scope>
    <source>
        <tissue evidence="1">Shoot tissue taken approximately 20 cm above the soil surface</tissue>
    </source>
</reference>
<name>A0A0A8Y812_ARUDO</name>
<sequence>MQRNISIVGCLKKCVLHVSSIFVMILASQYSFR</sequence>
<protein>
    <submittedName>
        <fullName evidence="1">Uncharacterized protein</fullName>
    </submittedName>
</protein>
<dbReference type="AlphaFoldDB" id="A0A0A8Y812"/>
<reference evidence="1" key="2">
    <citation type="journal article" date="2015" name="Data Brief">
        <title>Shoot transcriptome of the giant reed, Arundo donax.</title>
        <authorList>
            <person name="Barrero R.A."/>
            <person name="Guerrero F.D."/>
            <person name="Moolhuijzen P."/>
            <person name="Goolsby J.A."/>
            <person name="Tidwell J."/>
            <person name="Bellgard S.E."/>
            <person name="Bellgard M.I."/>
        </authorList>
    </citation>
    <scope>NUCLEOTIDE SEQUENCE</scope>
    <source>
        <tissue evidence="1">Shoot tissue taken approximately 20 cm above the soil surface</tissue>
    </source>
</reference>